<dbReference type="InterPro" id="IPR036388">
    <property type="entry name" value="WH-like_DNA-bd_sf"/>
</dbReference>
<organism evidence="2 3">
    <name type="scientific">Mycolicibacterium poriferae</name>
    <dbReference type="NCBI Taxonomy" id="39694"/>
    <lineage>
        <taxon>Bacteria</taxon>
        <taxon>Bacillati</taxon>
        <taxon>Actinomycetota</taxon>
        <taxon>Actinomycetes</taxon>
        <taxon>Mycobacteriales</taxon>
        <taxon>Mycobacteriaceae</taxon>
        <taxon>Mycolicibacterium</taxon>
    </lineage>
</organism>
<dbReference type="InterPro" id="IPR005561">
    <property type="entry name" value="ANTAR"/>
</dbReference>
<dbReference type="EMBL" id="AP022570">
    <property type="protein sequence ID" value="BBX50633.1"/>
    <property type="molecule type" value="Genomic_DNA"/>
</dbReference>
<dbReference type="Proteomes" id="UP000466785">
    <property type="component" value="Chromosome"/>
</dbReference>
<feature type="domain" description="ANTAR" evidence="1">
    <location>
        <begin position="1"/>
        <end position="51"/>
    </location>
</feature>
<evidence type="ECO:0000313" key="3">
    <source>
        <dbReference type="Proteomes" id="UP000466785"/>
    </source>
</evidence>
<keyword evidence="3" id="KW-1185">Reference proteome</keyword>
<dbReference type="Gene3D" id="1.10.10.10">
    <property type="entry name" value="Winged helix-like DNA-binding domain superfamily/Winged helix DNA-binding domain"/>
    <property type="match status" value="1"/>
</dbReference>
<dbReference type="AlphaFoldDB" id="A0A6N4V971"/>
<protein>
    <recommendedName>
        <fullName evidence="1">ANTAR domain-containing protein</fullName>
    </recommendedName>
</protein>
<dbReference type="SMART" id="SM01012">
    <property type="entry name" value="ANTAR"/>
    <property type="match status" value="1"/>
</dbReference>
<evidence type="ECO:0000313" key="2">
    <source>
        <dbReference type="EMBL" id="BBX50633.1"/>
    </source>
</evidence>
<reference evidence="2 3" key="1">
    <citation type="journal article" date="2019" name="Emerg. Microbes Infect.">
        <title>Comprehensive subspecies identification of 175 nontuberculous mycobacteria species based on 7547 genomic profiles.</title>
        <authorList>
            <person name="Matsumoto Y."/>
            <person name="Kinjo T."/>
            <person name="Motooka D."/>
            <person name="Nabeya D."/>
            <person name="Jung N."/>
            <person name="Uechi K."/>
            <person name="Horii T."/>
            <person name="Iida T."/>
            <person name="Fujita J."/>
            <person name="Nakamura S."/>
        </authorList>
    </citation>
    <scope>NUCLEOTIDE SEQUENCE [LARGE SCALE GENOMIC DNA]</scope>
    <source>
        <strain evidence="2 3">JCM 12603</strain>
    </source>
</reference>
<accession>A0A6N4V971</accession>
<gene>
    <name evidence="2" type="ORF">MPOR_16590</name>
</gene>
<dbReference type="KEGG" id="mpof:MPOR_16590"/>
<proteinExistence type="predicted"/>
<dbReference type="PROSITE" id="PS50921">
    <property type="entry name" value="ANTAR"/>
    <property type="match status" value="1"/>
</dbReference>
<name>A0A6N4V971_9MYCO</name>
<dbReference type="GO" id="GO:0003723">
    <property type="term" value="F:RNA binding"/>
    <property type="evidence" value="ECO:0007669"/>
    <property type="project" value="InterPro"/>
</dbReference>
<evidence type="ECO:0000259" key="1">
    <source>
        <dbReference type="PROSITE" id="PS50921"/>
    </source>
</evidence>
<dbReference type="Pfam" id="PF03861">
    <property type="entry name" value="ANTAR"/>
    <property type="match status" value="1"/>
</dbReference>
<sequence length="96" mass="9907">MHAQATRTELDTAVGVLMGRRHCSAATAFAEIAEAARQTGIGATALSRALISLASGVSGRFDHRDEVESRWGEVLGLAKRAGGPDPSSDVSSAASR</sequence>